<feature type="non-terminal residue" evidence="7">
    <location>
        <position position="522"/>
    </location>
</feature>
<accession>A0A0L7L9M0</accession>
<feature type="domain" description="NF-X1-type" evidence="6">
    <location>
        <begin position="424"/>
        <end position="442"/>
    </location>
</feature>
<keyword evidence="3" id="KW-0863">Zinc-finger</keyword>
<evidence type="ECO:0000256" key="4">
    <source>
        <dbReference type="ARBA" id="ARBA00022833"/>
    </source>
</evidence>
<keyword evidence="4" id="KW-0862">Zinc</keyword>
<feature type="domain" description="NF-X1-type" evidence="6">
    <location>
        <begin position="106"/>
        <end position="129"/>
    </location>
</feature>
<dbReference type="InterPro" id="IPR000967">
    <property type="entry name" value="Znf_NFX1"/>
</dbReference>
<dbReference type="Proteomes" id="UP000037510">
    <property type="component" value="Unassembled WGS sequence"/>
</dbReference>
<evidence type="ECO:0000313" key="7">
    <source>
        <dbReference type="EMBL" id="KOB72090.1"/>
    </source>
</evidence>
<evidence type="ECO:0000259" key="6">
    <source>
        <dbReference type="SMART" id="SM00438"/>
    </source>
</evidence>
<protein>
    <submittedName>
        <fullName evidence="7">NFX1-type zinc finger-containing protein 1</fullName>
    </submittedName>
</protein>
<keyword evidence="2" id="KW-0677">Repeat</keyword>
<feature type="compositionally biased region" description="Polar residues" evidence="5">
    <location>
        <begin position="307"/>
        <end position="317"/>
    </location>
</feature>
<proteinExistence type="predicted"/>
<dbReference type="GO" id="GO:0008270">
    <property type="term" value="F:zinc ion binding"/>
    <property type="evidence" value="ECO:0007669"/>
    <property type="project" value="UniProtKB-KW"/>
</dbReference>
<feature type="domain" description="NF-X1-type" evidence="6">
    <location>
        <begin position="48"/>
        <end position="69"/>
    </location>
</feature>
<feature type="domain" description="NF-X1-type" evidence="6">
    <location>
        <begin position="200"/>
        <end position="219"/>
    </location>
</feature>
<organism evidence="7 8">
    <name type="scientific">Operophtera brumata</name>
    <name type="common">Winter moth</name>
    <name type="synonym">Phalaena brumata</name>
    <dbReference type="NCBI Taxonomy" id="104452"/>
    <lineage>
        <taxon>Eukaryota</taxon>
        <taxon>Metazoa</taxon>
        <taxon>Ecdysozoa</taxon>
        <taxon>Arthropoda</taxon>
        <taxon>Hexapoda</taxon>
        <taxon>Insecta</taxon>
        <taxon>Pterygota</taxon>
        <taxon>Neoptera</taxon>
        <taxon>Endopterygota</taxon>
        <taxon>Lepidoptera</taxon>
        <taxon>Glossata</taxon>
        <taxon>Ditrysia</taxon>
        <taxon>Geometroidea</taxon>
        <taxon>Geometridae</taxon>
        <taxon>Larentiinae</taxon>
        <taxon>Operophtera</taxon>
    </lineage>
</organism>
<dbReference type="STRING" id="104452.A0A0L7L9M0"/>
<keyword evidence="1" id="KW-0479">Metal-binding</keyword>
<keyword evidence="8" id="KW-1185">Reference proteome</keyword>
<gene>
    <name evidence="7" type="ORF">OBRU01_03410</name>
</gene>
<dbReference type="GO" id="GO:0005634">
    <property type="term" value="C:nucleus"/>
    <property type="evidence" value="ECO:0007669"/>
    <property type="project" value="InterPro"/>
</dbReference>
<comment type="caution">
    <text evidence="7">The sequence shown here is derived from an EMBL/GenBank/DDBJ whole genome shotgun (WGS) entry which is preliminary data.</text>
</comment>
<feature type="region of interest" description="Disordered" evidence="5">
    <location>
        <begin position="279"/>
        <end position="317"/>
    </location>
</feature>
<dbReference type="SMART" id="SM00438">
    <property type="entry name" value="ZnF_NFX"/>
    <property type="match status" value="5"/>
</dbReference>
<reference evidence="7 8" key="1">
    <citation type="journal article" date="2015" name="Genome Biol. Evol.">
        <title>The genome of winter moth (Operophtera brumata) provides a genomic perspective on sexual dimorphism and phenology.</title>
        <authorList>
            <person name="Derks M.F."/>
            <person name="Smit S."/>
            <person name="Salis L."/>
            <person name="Schijlen E."/>
            <person name="Bossers A."/>
            <person name="Mateman C."/>
            <person name="Pijl A.S."/>
            <person name="de Ridder D."/>
            <person name="Groenen M.A."/>
            <person name="Visser M.E."/>
            <person name="Megens H.J."/>
        </authorList>
    </citation>
    <scope>NUCLEOTIDE SEQUENCE [LARGE SCALE GENOMIC DNA]</scope>
    <source>
        <strain evidence="7">WM2013NL</strain>
        <tissue evidence="7">Head and thorax</tissue>
    </source>
</reference>
<evidence type="ECO:0000256" key="2">
    <source>
        <dbReference type="ARBA" id="ARBA00022737"/>
    </source>
</evidence>
<dbReference type="AlphaFoldDB" id="A0A0L7L9M0"/>
<evidence type="ECO:0000256" key="5">
    <source>
        <dbReference type="SAM" id="MobiDB-lite"/>
    </source>
</evidence>
<name>A0A0L7L9M0_OPEBR</name>
<evidence type="ECO:0000256" key="1">
    <source>
        <dbReference type="ARBA" id="ARBA00022723"/>
    </source>
</evidence>
<sequence>MFLTKHFFVDGKPDTGLGQLIALPHVCPKKCAEDCGPCMRKVLKKLPCGHEMQIFCHLEPEDPSVKCPTIVEVTLPDCKHQARKACHVDVKNVRCMVNCEFRVEKCGHSCLLKCHVTNDPDHEKYLCKKQCANAKRNCKADLIGDRGDHQCHKLCHETCDICDVRVPKTIPDCKHVVKMMCKIEPARQYCDKKCERTMTCGHKCKGLCGKECQPSECTEPSQRKFSSPCGHLISLPCNIANLPAECTEPSQRKFSSPCGHLISLPCNIANLPADLSAKRSVEKSADRQSAPSHLSTSSARRADTSSHCLATSPTYPQKYSIPQERRNFHANKENYPVLQPYFQAVGIKVIADLKPELLLGACTVPCGVVLACKHVCAGTCAHCLQQRLHEDCKRVCPHGACVNRCGEACSRAACDEACPRPLKCGHACRGLCGEPCPPVCKTCSPDTFPGDSETVKIRCCPFCRQPIINTGRYKDLVNATFKNEINPIKERVYGTEKNIVATLQKLRADLGSYRAKYTPVLH</sequence>
<feature type="domain" description="NF-X1-type" evidence="6">
    <location>
        <begin position="78"/>
        <end position="101"/>
    </location>
</feature>
<evidence type="ECO:0000313" key="8">
    <source>
        <dbReference type="Proteomes" id="UP000037510"/>
    </source>
</evidence>
<evidence type="ECO:0000256" key="3">
    <source>
        <dbReference type="ARBA" id="ARBA00022771"/>
    </source>
</evidence>
<dbReference type="EMBL" id="JTDY01002109">
    <property type="protein sequence ID" value="KOB72090.1"/>
    <property type="molecule type" value="Genomic_DNA"/>
</dbReference>